<proteinExistence type="predicted"/>
<evidence type="ECO:0000313" key="2">
    <source>
        <dbReference type="Proteomes" id="UP001066276"/>
    </source>
</evidence>
<evidence type="ECO:0000313" key="1">
    <source>
        <dbReference type="EMBL" id="KAJ1188482.1"/>
    </source>
</evidence>
<sequence>MLIKPIGPPDDGTSSPQCQQCQETRSFMEVLFTSLLSDIQVVKKGLSADLREVQQSFEEIGDRFSAVEDCKAEHKREVE</sequence>
<protein>
    <submittedName>
        <fullName evidence="1">Uncharacterized protein</fullName>
    </submittedName>
</protein>
<comment type="caution">
    <text evidence="1">The sequence shown here is derived from an EMBL/GenBank/DDBJ whole genome shotgun (WGS) entry which is preliminary data.</text>
</comment>
<dbReference type="AlphaFoldDB" id="A0AAV7UHH5"/>
<reference evidence="1" key="1">
    <citation type="journal article" date="2022" name="bioRxiv">
        <title>Sequencing and chromosome-scale assembly of the giantPleurodeles waltlgenome.</title>
        <authorList>
            <person name="Brown T."/>
            <person name="Elewa A."/>
            <person name="Iarovenko S."/>
            <person name="Subramanian E."/>
            <person name="Araus A.J."/>
            <person name="Petzold A."/>
            <person name="Susuki M."/>
            <person name="Suzuki K.-i.T."/>
            <person name="Hayashi T."/>
            <person name="Toyoda A."/>
            <person name="Oliveira C."/>
            <person name="Osipova E."/>
            <person name="Leigh N.D."/>
            <person name="Simon A."/>
            <person name="Yun M.H."/>
        </authorList>
    </citation>
    <scope>NUCLEOTIDE SEQUENCE</scope>
    <source>
        <strain evidence="1">20211129_DDA</strain>
        <tissue evidence="1">Liver</tissue>
    </source>
</reference>
<accession>A0AAV7UHH5</accession>
<keyword evidence="2" id="KW-1185">Reference proteome</keyword>
<gene>
    <name evidence="1" type="ORF">NDU88_005243</name>
</gene>
<dbReference type="EMBL" id="JANPWB010000005">
    <property type="protein sequence ID" value="KAJ1188482.1"/>
    <property type="molecule type" value="Genomic_DNA"/>
</dbReference>
<name>A0AAV7UHH5_PLEWA</name>
<organism evidence="1 2">
    <name type="scientific">Pleurodeles waltl</name>
    <name type="common">Iberian ribbed newt</name>
    <dbReference type="NCBI Taxonomy" id="8319"/>
    <lineage>
        <taxon>Eukaryota</taxon>
        <taxon>Metazoa</taxon>
        <taxon>Chordata</taxon>
        <taxon>Craniata</taxon>
        <taxon>Vertebrata</taxon>
        <taxon>Euteleostomi</taxon>
        <taxon>Amphibia</taxon>
        <taxon>Batrachia</taxon>
        <taxon>Caudata</taxon>
        <taxon>Salamandroidea</taxon>
        <taxon>Salamandridae</taxon>
        <taxon>Pleurodelinae</taxon>
        <taxon>Pleurodeles</taxon>
    </lineage>
</organism>
<dbReference type="Proteomes" id="UP001066276">
    <property type="component" value="Chromosome 3_1"/>
</dbReference>